<dbReference type="PANTHER" id="PTHR35799">
    <property type="entry name" value="S-RIBOSYLHOMOCYSTEINE LYASE"/>
    <property type="match status" value="1"/>
</dbReference>
<dbReference type="RefSeq" id="WP_243662774.1">
    <property type="nucleotide sequence ID" value="NZ_SLUN01000002.1"/>
</dbReference>
<protein>
    <recommendedName>
        <fullName evidence="5 14">S-ribosylhomocysteine lyase</fullName>
        <ecNumber evidence="4 14">4.4.1.21</ecNumber>
    </recommendedName>
    <alternativeName>
        <fullName evidence="12 14">AI-2 synthesis protein</fullName>
    </alternativeName>
    <alternativeName>
        <fullName evidence="13 14">Autoinducer-2 production protein LuxS</fullName>
    </alternativeName>
</protein>
<comment type="similarity">
    <text evidence="2 14">Belongs to the LuxS family.</text>
</comment>
<keyword evidence="16" id="KW-1185">Reference proteome</keyword>
<comment type="caution">
    <text evidence="15">The sequence shown here is derived from an EMBL/GenBank/DDBJ whole genome shotgun (WGS) entry which is preliminary data.</text>
</comment>
<evidence type="ECO:0000256" key="9">
    <source>
        <dbReference type="ARBA" id="ARBA00023004"/>
    </source>
</evidence>
<comment type="cofactor">
    <cofactor evidence="14">
        <name>Fe cation</name>
        <dbReference type="ChEBI" id="CHEBI:24875"/>
    </cofactor>
    <text evidence="14">Binds 1 Fe cation per subunit.</text>
</comment>
<dbReference type="Proteomes" id="UP000295008">
    <property type="component" value="Unassembled WGS sequence"/>
</dbReference>
<keyword evidence="7 14" id="KW-0479">Metal-binding</keyword>
<dbReference type="GO" id="GO:0005506">
    <property type="term" value="F:iron ion binding"/>
    <property type="evidence" value="ECO:0007669"/>
    <property type="project" value="InterPro"/>
</dbReference>
<dbReference type="HAMAP" id="MF_00091">
    <property type="entry name" value="LuxS"/>
    <property type="match status" value="1"/>
</dbReference>
<dbReference type="GO" id="GO:0043768">
    <property type="term" value="F:S-ribosylhomocysteine lyase activity"/>
    <property type="evidence" value="ECO:0007669"/>
    <property type="project" value="UniProtKB-UniRule"/>
</dbReference>
<comment type="catalytic activity">
    <reaction evidence="1 14">
        <text>S-(5-deoxy-D-ribos-5-yl)-L-homocysteine = (S)-4,5-dihydroxypentane-2,3-dione + L-homocysteine</text>
        <dbReference type="Rhea" id="RHEA:17753"/>
        <dbReference type="ChEBI" id="CHEBI:29484"/>
        <dbReference type="ChEBI" id="CHEBI:58195"/>
        <dbReference type="ChEBI" id="CHEBI:58199"/>
        <dbReference type="EC" id="4.4.1.21"/>
    </reaction>
</comment>
<dbReference type="PANTHER" id="PTHR35799:SF1">
    <property type="entry name" value="S-RIBOSYLHOMOCYSTEINE LYASE"/>
    <property type="match status" value="1"/>
</dbReference>
<dbReference type="Pfam" id="PF02664">
    <property type="entry name" value="LuxS"/>
    <property type="match status" value="1"/>
</dbReference>
<evidence type="ECO:0000256" key="4">
    <source>
        <dbReference type="ARBA" id="ARBA00012240"/>
    </source>
</evidence>
<evidence type="ECO:0000256" key="5">
    <source>
        <dbReference type="ARBA" id="ARBA00015130"/>
    </source>
</evidence>
<dbReference type="PRINTS" id="PR01487">
    <property type="entry name" value="LUXSPROTEIN"/>
</dbReference>
<dbReference type="Gene3D" id="3.30.1360.80">
    <property type="entry name" value="S-ribosylhomocysteinase (LuxS)"/>
    <property type="match status" value="1"/>
</dbReference>
<organism evidence="15 16">
    <name type="scientific">Hydrogenispora ethanolica</name>
    <dbReference type="NCBI Taxonomy" id="1082276"/>
    <lineage>
        <taxon>Bacteria</taxon>
        <taxon>Bacillati</taxon>
        <taxon>Bacillota</taxon>
        <taxon>Hydrogenispora</taxon>
    </lineage>
</organism>
<evidence type="ECO:0000256" key="11">
    <source>
        <dbReference type="ARBA" id="ARBA00024654"/>
    </source>
</evidence>
<keyword evidence="6 14" id="KW-0673">Quorum sensing</keyword>
<dbReference type="GO" id="GO:0009372">
    <property type="term" value="P:quorum sensing"/>
    <property type="evidence" value="ECO:0007669"/>
    <property type="project" value="UniProtKB-UniRule"/>
</dbReference>
<dbReference type="InterPro" id="IPR003815">
    <property type="entry name" value="S-ribosylhomocysteinase"/>
</dbReference>
<reference evidence="15 16" key="1">
    <citation type="submission" date="2019-03" db="EMBL/GenBank/DDBJ databases">
        <title>Genomic Encyclopedia of Type Strains, Phase IV (KMG-IV): sequencing the most valuable type-strain genomes for metagenomic binning, comparative biology and taxonomic classification.</title>
        <authorList>
            <person name="Goeker M."/>
        </authorList>
    </citation>
    <scope>NUCLEOTIDE SEQUENCE [LARGE SCALE GENOMIC DNA]</scope>
    <source>
        <strain evidence="15 16">LX-B</strain>
    </source>
</reference>
<sequence>MNSTGNVESFALDHDRVTAPYVRKAKVLAVDPRFPECLISKFDVRFAQPNQKYLPNDALHTLEHLFATFVRQYTDALIDVSPMGCRTGFYFIFAGDREASWVAALVRRALEEVVAFRGGIPGAARKECGNYLEHDLESAQLWAARFLSVPEAELVQIYRG</sequence>
<evidence type="ECO:0000313" key="15">
    <source>
        <dbReference type="EMBL" id="TCL76449.1"/>
    </source>
</evidence>
<feature type="binding site" evidence="14">
    <location>
        <position position="64"/>
    </location>
    <ligand>
        <name>Fe cation</name>
        <dbReference type="ChEBI" id="CHEBI:24875"/>
    </ligand>
</feature>
<evidence type="ECO:0000256" key="1">
    <source>
        <dbReference type="ARBA" id="ARBA00000297"/>
    </source>
</evidence>
<dbReference type="EC" id="4.4.1.21" evidence="4 14"/>
<name>A0A4R1SAQ3_HYDET</name>
<feature type="binding site" evidence="14">
    <location>
        <position position="60"/>
    </location>
    <ligand>
        <name>Fe cation</name>
        <dbReference type="ChEBI" id="CHEBI:24875"/>
    </ligand>
</feature>
<evidence type="ECO:0000256" key="3">
    <source>
        <dbReference type="ARBA" id="ARBA00011738"/>
    </source>
</evidence>
<dbReference type="EMBL" id="SLUN01000002">
    <property type="protein sequence ID" value="TCL76449.1"/>
    <property type="molecule type" value="Genomic_DNA"/>
</dbReference>
<evidence type="ECO:0000256" key="6">
    <source>
        <dbReference type="ARBA" id="ARBA00022654"/>
    </source>
</evidence>
<dbReference type="SUPFAM" id="SSF63411">
    <property type="entry name" value="LuxS/MPP-like metallohydrolase"/>
    <property type="match status" value="1"/>
</dbReference>
<evidence type="ECO:0000256" key="14">
    <source>
        <dbReference type="HAMAP-Rule" id="MF_00091"/>
    </source>
</evidence>
<gene>
    <name evidence="14" type="primary">luxS</name>
    <name evidence="15" type="ORF">EDC14_1002208</name>
</gene>
<evidence type="ECO:0000256" key="10">
    <source>
        <dbReference type="ARBA" id="ARBA00023239"/>
    </source>
</evidence>
<dbReference type="InterPro" id="IPR037005">
    <property type="entry name" value="LuxS_sf"/>
</dbReference>
<comment type="function">
    <text evidence="11 14">Involved in the synthesis of autoinducer 2 (AI-2) which is secreted by bacteria and is used to communicate both the cell density and the metabolic potential of the environment. The regulation of gene expression in response to changes in cell density is called quorum sensing. Catalyzes the transformation of S-ribosylhomocysteine (RHC) to homocysteine (HC) and 4,5-dihydroxy-2,3-pentadione (DPD).</text>
</comment>
<keyword evidence="10 14" id="KW-0456">Lyase</keyword>
<proteinExistence type="inferred from homology"/>
<evidence type="ECO:0000256" key="7">
    <source>
        <dbReference type="ARBA" id="ARBA00022723"/>
    </source>
</evidence>
<keyword evidence="8 14" id="KW-0071">Autoinducer synthesis</keyword>
<keyword evidence="9 14" id="KW-0408">Iron</keyword>
<accession>A0A4R1SAQ3</accession>
<evidence type="ECO:0000256" key="2">
    <source>
        <dbReference type="ARBA" id="ARBA00007311"/>
    </source>
</evidence>
<evidence type="ECO:0000256" key="13">
    <source>
        <dbReference type="ARBA" id="ARBA00031777"/>
    </source>
</evidence>
<evidence type="ECO:0000256" key="8">
    <source>
        <dbReference type="ARBA" id="ARBA00022929"/>
    </source>
</evidence>
<dbReference type="InterPro" id="IPR011249">
    <property type="entry name" value="Metalloenz_LuxS/M16"/>
</dbReference>
<feature type="binding site" evidence="14">
    <location>
        <position position="128"/>
    </location>
    <ligand>
        <name>Fe cation</name>
        <dbReference type="ChEBI" id="CHEBI:24875"/>
    </ligand>
</feature>
<dbReference type="AlphaFoldDB" id="A0A4R1SAQ3"/>
<evidence type="ECO:0000313" key="16">
    <source>
        <dbReference type="Proteomes" id="UP000295008"/>
    </source>
</evidence>
<comment type="subunit">
    <text evidence="3 14">Homodimer.</text>
</comment>
<evidence type="ECO:0000256" key="12">
    <source>
        <dbReference type="ARBA" id="ARBA00030600"/>
    </source>
</evidence>